<dbReference type="Proteomes" id="UP001066276">
    <property type="component" value="Chromosome 8"/>
</dbReference>
<keyword evidence="2" id="KW-1185">Reference proteome</keyword>
<proteinExistence type="predicted"/>
<comment type="caution">
    <text evidence="1">The sequence shown here is derived from an EMBL/GenBank/DDBJ whole genome shotgun (WGS) entry which is preliminary data.</text>
</comment>
<reference evidence="1" key="1">
    <citation type="journal article" date="2022" name="bioRxiv">
        <title>Sequencing and chromosome-scale assembly of the giantPleurodeles waltlgenome.</title>
        <authorList>
            <person name="Brown T."/>
            <person name="Elewa A."/>
            <person name="Iarovenko S."/>
            <person name="Subramanian E."/>
            <person name="Araus A.J."/>
            <person name="Petzold A."/>
            <person name="Susuki M."/>
            <person name="Suzuki K.-i.T."/>
            <person name="Hayashi T."/>
            <person name="Toyoda A."/>
            <person name="Oliveira C."/>
            <person name="Osipova E."/>
            <person name="Leigh N.D."/>
            <person name="Simon A."/>
            <person name="Yun M.H."/>
        </authorList>
    </citation>
    <scope>NUCLEOTIDE SEQUENCE</scope>
    <source>
        <strain evidence="1">20211129_DDA</strain>
        <tissue evidence="1">Liver</tissue>
    </source>
</reference>
<dbReference type="EMBL" id="JANPWB010000012">
    <property type="protein sequence ID" value="KAJ1117564.1"/>
    <property type="molecule type" value="Genomic_DNA"/>
</dbReference>
<evidence type="ECO:0000313" key="1">
    <source>
        <dbReference type="EMBL" id="KAJ1117564.1"/>
    </source>
</evidence>
<organism evidence="1 2">
    <name type="scientific">Pleurodeles waltl</name>
    <name type="common">Iberian ribbed newt</name>
    <dbReference type="NCBI Taxonomy" id="8319"/>
    <lineage>
        <taxon>Eukaryota</taxon>
        <taxon>Metazoa</taxon>
        <taxon>Chordata</taxon>
        <taxon>Craniata</taxon>
        <taxon>Vertebrata</taxon>
        <taxon>Euteleostomi</taxon>
        <taxon>Amphibia</taxon>
        <taxon>Batrachia</taxon>
        <taxon>Caudata</taxon>
        <taxon>Salamandroidea</taxon>
        <taxon>Salamandridae</taxon>
        <taxon>Pleurodelinae</taxon>
        <taxon>Pleurodeles</taxon>
    </lineage>
</organism>
<evidence type="ECO:0000313" key="2">
    <source>
        <dbReference type="Proteomes" id="UP001066276"/>
    </source>
</evidence>
<sequence length="181" mass="20202">MPFQVELATFDELRNGVLWCCVNVVYCDAARYVMEAYVFCCSLNAVYTGVSVCKVAERAYLTAAEDKVKQGMHPFATVPWRSKYCSKRLLPCEAGWGPQGESGHWASQDEKALEQFQIIVGDLGLPLAPDKMMDPSTPLPFLATEIDSMGMESRLPGVKKEAMLRLLNNMLGRQKVTVRDI</sequence>
<gene>
    <name evidence="1" type="ORF">NDU88_005762</name>
</gene>
<dbReference type="AlphaFoldDB" id="A0AAV7NRA8"/>
<protein>
    <submittedName>
        <fullName evidence="1">Uncharacterized protein</fullName>
    </submittedName>
</protein>
<name>A0AAV7NRA8_PLEWA</name>
<accession>A0AAV7NRA8</accession>